<keyword evidence="9" id="KW-1185">Reference proteome</keyword>
<keyword evidence="5 6" id="KW-0472">Membrane</keyword>
<evidence type="ECO:0000256" key="1">
    <source>
        <dbReference type="ARBA" id="ARBA00004651"/>
    </source>
</evidence>
<gene>
    <name evidence="8" type="ORF">ACFOWZ_10090</name>
</gene>
<keyword evidence="4 6" id="KW-1133">Transmembrane helix</keyword>
<organism evidence="8 9">
    <name type="scientific">Lentzea rhizosphaerae</name>
    <dbReference type="NCBI Taxonomy" id="2041025"/>
    <lineage>
        <taxon>Bacteria</taxon>
        <taxon>Bacillati</taxon>
        <taxon>Actinomycetota</taxon>
        <taxon>Actinomycetes</taxon>
        <taxon>Pseudonocardiales</taxon>
        <taxon>Pseudonocardiaceae</taxon>
        <taxon>Lentzea</taxon>
    </lineage>
</organism>
<feature type="transmembrane region" description="Helical" evidence="6">
    <location>
        <begin position="347"/>
        <end position="374"/>
    </location>
</feature>
<accession>A0ABV8BPM2</accession>
<feature type="transmembrane region" description="Helical" evidence="6">
    <location>
        <begin position="688"/>
        <end position="710"/>
    </location>
</feature>
<evidence type="ECO:0000259" key="7">
    <source>
        <dbReference type="Pfam" id="PF02687"/>
    </source>
</evidence>
<evidence type="ECO:0000256" key="3">
    <source>
        <dbReference type="ARBA" id="ARBA00022692"/>
    </source>
</evidence>
<dbReference type="InterPro" id="IPR003838">
    <property type="entry name" value="ABC3_permease_C"/>
</dbReference>
<feature type="transmembrane region" description="Helical" evidence="6">
    <location>
        <begin position="601"/>
        <end position="624"/>
    </location>
</feature>
<evidence type="ECO:0000313" key="9">
    <source>
        <dbReference type="Proteomes" id="UP001595690"/>
    </source>
</evidence>
<evidence type="ECO:0000256" key="5">
    <source>
        <dbReference type="ARBA" id="ARBA00023136"/>
    </source>
</evidence>
<dbReference type="RefSeq" id="WP_382371413.1">
    <property type="nucleotide sequence ID" value="NZ_JBHRZI010000011.1"/>
</dbReference>
<evidence type="ECO:0000313" key="8">
    <source>
        <dbReference type="EMBL" id="MFC3891830.1"/>
    </source>
</evidence>
<feature type="transmembrane region" description="Helical" evidence="6">
    <location>
        <begin position="651"/>
        <end position="676"/>
    </location>
</feature>
<feature type="transmembrane region" description="Helical" evidence="6">
    <location>
        <begin position="395"/>
        <end position="417"/>
    </location>
</feature>
<feature type="transmembrane region" description="Helical" evidence="6">
    <location>
        <begin position="226"/>
        <end position="249"/>
    </location>
</feature>
<evidence type="ECO:0000256" key="4">
    <source>
        <dbReference type="ARBA" id="ARBA00022989"/>
    </source>
</evidence>
<dbReference type="EMBL" id="JBHRZI010000011">
    <property type="protein sequence ID" value="MFC3891830.1"/>
    <property type="molecule type" value="Genomic_DNA"/>
</dbReference>
<comment type="subcellular location">
    <subcellularLocation>
        <location evidence="1">Cell membrane</location>
        <topology evidence="1">Multi-pass membrane protein</topology>
    </subcellularLocation>
</comment>
<evidence type="ECO:0000256" key="6">
    <source>
        <dbReference type="SAM" id="Phobius"/>
    </source>
</evidence>
<proteinExistence type="predicted"/>
<sequence>MRIALAVLRRDRRSQVATVLVALGVMIAVSLVLWLLAAPNGLQARADRTAWREAFSQSQKDAISIAANKDSYDGKLIERFDVARNEQGAVPVANGIPKFPENGEVLLSPALADLVRSTPAEKLGNRFPGRQIGLLGPEALKFPDELVAVVGHEKVENGFPAPGLQAGRGSYRDDYHGMLYLLTRVGLVVLVVPCLVLVASAARLTAAKRERRLAALRLAGASPRQVVVMTAIETAVGAVVGSVLGVLLAQPFSHVTAKIPWEGGTWFPGDFVPDPVVVAGVAVLAPVLVVGAAITGLRRVVNRPLAAEEKRTVRSWRLLSIVGAMGVFFLGIVYAQQSGGDSQFTVVLLGLGAVAFALVLAGPVVTAQVGRFFVGRWRRPSTLLAGRRLSGDPVAAFRGSAGVVIAVFTGSMALTMLPGLASQVPYRDSTWQESAIVAEQVTHDVTPLRLATSAPIVTMFDGLIKSEGRGTYVVVGQCAEVSKVLTGLTCRPGPAVYAPTSLAGDEFTSPGPGRTVTAKLPAQYETRPFAGAGRVSAFIDRDLLPSIAGEVSMVGVPTTPENRDAVHTALVGTLPGVRLVDGEQRGLYGDTLMADLERATVIGLSIAAVLGGIGAAVAAAGSVIDRRRTFGALIAAGTPIRVLGHALRREVMLPVFAVTIAACGAGIVVGFGLLTLARGMVGRGEMPFTPWVVAPVGVGVVVALVAALACGPVLRGISPRDYAAE</sequence>
<comment type="caution">
    <text evidence="8">The sequence shown here is derived from an EMBL/GenBank/DDBJ whole genome shotgun (WGS) entry which is preliminary data.</text>
</comment>
<feature type="transmembrane region" description="Helical" evidence="6">
    <location>
        <begin position="276"/>
        <end position="297"/>
    </location>
</feature>
<feature type="domain" description="ABC3 transporter permease C-terminal" evidence="7">
    <location>
        <begin position="187"/>
        <end position="303"/>
    </location>
</feature>
<feature type="transmembrane region" description="Helical" evidence="6">
    <location>
        <begin position="16"/>
        <end position="37"/>
    </location>
</feature>
<evidence type="ECO:0000256" key="2">
    <source>
        <dbReference type="ARBA" id="ARBA00022475"/>
    </source>
</evidence>
<dbReference type="Pfam" id="PF02687">
    <property type="entry name" value="FtsX"/>
    <property type="match status" value="1"/>
</dbReference>
<keyword evidence="3 6" id="KW-0812">Transmembrane</keyword>
<reference evidence="9" key="1">
    <citation type="journal article" date="2019" name="Int. J. Syst. Evol. Microbiol.">
        <title>The Global Catalogue of Microorganisms (GCM) 10K type strain sequencing project: providing services to taxonomists for standard genome sequencing and annotation.</title>
        <authorList>
            <consortium name="The Broad Institute Genomics Platform"/>
            <consortium name="The Broad Institute Genome Sequencing Center for Infectious Disease"/>
            <person name="Wu L."/>
            <person name="Ma J."/>
        </authorList>
    </citation>
    <scope>NUCLEOTIDE SEQUENCE [LARGE SCALE GENOMIC DNA]</scope>
    <source>
        <strain evidence="9">CGMCC 4.7405</strain>
    </source>
</reference>
<dbReference type="Proteomes" id="UP001595690">
    <property type="component" value="Unassembled WGS sequence"/>
</dbReference>
<feature type="transmembrane region" description="Helical" evidence="6">
    <location>
        <begin position="178"/>
        <end position="205"/>
    </location>
</feature>
<protein>
    <submittedName>
        <fullName evidence="8">FtsX-like permease family protein</fullName>
    </submittedName>
</protein>
<name>A0ABV8BPM2_9PSEU</name>
<feature type="transmembrane region" description="Helical" evidence="6">
    <location>
        <begin position="318"/>
        <end position="335"/>
    </location>
</feature>
<keyword evidence="2" id="KW-1003">Cell membrane</keyword>